<organism evidence="2 3">
    <name type="scientific">Fusarium euwallaceae</name>
    <dbReference type="NCBI Taxonomy" id="1147111"/>
    <lineage>
        <taxon>Eukaryota</taxon>
        <taxon>Fungi</taxon>
        <taxon>Dikarya</taxon>
        <taxon>Ascomycota</taxon>
        <taxon>Pezizomycotina</taxon>
        <taxon>Sordariomycetes</taxon>
        <taxon>Hypocreomycetidae</taxon>
        <taxon>Hypocreales</taxon>
        <taxon>Nectriaceae</taxon>
        <taxon>Fusarium</taxon>
        <taxon>Fusarium solani species complex</taxon>
    </lineage>
</organism>
<keyword evidence="3" id="KW-1185">Reference proteome</keyword>
<reference evidence="2 3" key="1">
    <citation type="submission" date="2017-06" db="EMBL/GenBank/DDBJ databases">
        <title>Comparative genomic analysis of Ambrosia Fusariam Clade fungi.</title>
        <authorList>
            <person name="Stajich J.E."/>
            <person name="Carrillo J."/>
            <person name="Kijimoto T."/>
            <person name="Eskalen A."/>
            <person name="O'Donnell K."/>
            <person name="Kasson M."/>
        </authorList>
    </citation>
    <scope>NUCLEOTIDE SEQUENCE [LARGE SCALE GENOMIC DNA]</scope>
    <source>
        <strain evidence="2 3">UCR1854</strain>
    </source>
</reference>
<gene>
    <name evidence="2" type="ORF">BHE90_005848</name>
</gene>
<dbReference type="AlphaFoldDB" id="A0A430LVB5"/>
<dbReference type="EMBL" id="MIKF01000070">
    <property type="protein sequence ID" value="RTE79662.1"/>
    <property type="molecule type" value="Genomic_DNA"/>
</dbReference>
<proteinExistence type="predicted"/>
<evidence type="ECO:0000313" key="2">
    <source>
        <dbReference type="EMBL" id="RTE79662.1"/>
    </source>
</evidence>
<comment type="caution">
    <text evidence="2">The sequence shown here is derived from an EMBL/GenBank/DDBJ whole genome shotgun (WGS) entry which is preliminary data.</text>
</comment>
<evidence type="ECO:0000313" key="3">
    <source>
        <dbReference type="Proteomes" id="UP000287124"/>
    </source>
</evidence>
<accession>A0A430LVB5</accession>
<sequence>MTCLGGYAQGAYHTAAKPVDMYKASVVEEQANQSPEAPDAARRKIQHPSYPRNPILLPFKDLLSAIIRP</sequence>
<feature type="region of interest" description="Disordered" evidence="1">
    <location>
        <begin position="29"/>
        <end position="49"/>
    </location>
</feature>
<protein>
    <submittedName>
        <fullName evidence="2">Uncharacterized protein</fullName>
    </submittedName>
</protein>
<evidence type="ECO:0000256" key="1">
    <source>
        <dbReference type="SAM" id="MobiDB-lite"/>
    </source>
</evidence>
<dbReference type="Proteomes" id="UP000287124">
    <property type="component" value="Unassembled WGS sequence"/>
</dbReference>
<name>A0A430LVB5_9HYPO</name>